<gene>
    <name evidence="2" type="ORF">FOZ62_009920</name>
</gene>
<protein>
    <submittedName>
        <fullName evidence="2">Uncharacterized protein</fullName>
    </submittedName>
</protein>
<sequence length="142" mass="15467">AEDKKVASHRQEYRTTGQLLHVPNTQEGQGSVMPSHSSLLRIARHRDVSAPVFPAEDGGSATKPLSTKKDRDEKLDEPADSGVALDLFSMVGTLLCEPMPGRAPVYGDGGYPSEQYLGVHLKSTQLILHLTLAHLQELQDRA</sequence>
<accession>A0A7J6RDR0</accession>
<evidence type="ECO:0000256" key="1">
    <source>
        <dbReference type="SAM" id="MobiDB-lite"/>
    </source>
</evidence>
<dbReference type="Proteomes" id="UP000574390">
    <property type="component" value="Unassembled WGS sequence"/>
</dbReference>
<proteinExistence type="predicted"/>
<feature type="compositionally biased region" description="Basic and acidic residues" evidence="1">
    <location>
        <begin position="67"/>
        <end position="77"/>
    </location>
</feature>
<feature type="region of interest" description="Disordered" evidence="1">
    <location>
        <begin position="50"/>
        <end position="78"/>
    </location>
</feature>
<feature type="compositionally biased region" description="Basic and acidic residues" evidence="1">
    <location>
        <begin position="1"/>
        <end position="13"/>
    </location>
</feature>
<feature type="non-terminal residue" evidence="2">
    <location>
        <position position="142"/>
    </location>
</feature>
<feature type="region of interest" description="Disordered" evidence="1">
    <location>
        <begin position="1"/>
        <end position="36"/>
    </location>
</feature>
<reference evidence="2 3" key="1">
    <citation type="submission" date="2020-04" db="EMBL/GenBank/DDBJ databases">
        <title>Perkinsus olseni comparative genomics.</title>
        <authorList>
            <person name="Bogema D.R."/>
        </authorList>
    </citation>
    <scope>NUCLEOTIDE SEQUENCE [LARGE SCALE GENOMIC DNA]</scope>
    <source>
        <strain evidence="2">ATCC PRA-205</strain>
    </source>
</reference>
<name>A0A7J6RDR0_PEROL</name>
<dbReference type="EMBL" id="JABANM010023473">
    <property type="protein sequence ID" value="KAF4717810.1"/>
    <property type="molecule type" value="Genomic_DNA"/>
</dbReference>
<organism evidence="2 3">
    <name type="scientific">Perkinsus olseni</name>
    <name type="common">Perkinsus atlanticus</name>
    <dbReference type="NCBI Taxonomy" id="32597"/>
    <lineage>
        <taxon>Eukaryota</taxon>
        <taxon>Sar</taxon>
        <taxon>Alveolata</taxon>
        <taxon>Perkinsozoa</taxon>
        <taxon>Perkinsea</taxon>
        <taxon>Perkinsida</taxon>
        <taxon>Perkinsidae</taxon>
        <taxon>Perkinsus</taxon>
    </lineage>
</organism>
<evidence type="ECO:0000313" key="3">
    <source>
        <dbReference type="Proteomes" id="UP000574390"/>
    </source>
</evidence>
<evidence type="ECO:0000313" key="2">
    <source>
        <dbReference type="EMBL" id="KAF4717810.1"/>
    </source>
</evidence>
<feature type="compositionally biased region" description="Polar residues" evidence="1">
    <location>
        <begin position="14"/>
        <end position="36"/>
    </location>
</feature>
<comment type="caution">
    <text evidence="2">The sequence shown here is derived from an EMBL/GenBank/DDBJ whole genome shotgun (WGS) entry which is preliminary data.</text>
</comment>
<dbReference type="AlphaFoldDB" id="A0A7J6RDR0"/>
<feature type="non-terminal residue" evidence="2">
    <location>
        <position position="1"/>
    </location>
</feature>